<protein>
    <submittedName>
        <fullName evidence="1">Aryl-sulfate sulfotransferase</fullName>
    </submittedName>
</protein>
<accession>A0AA41PZN1</accession>
<keyword evidence="2" id="KW-1185">Reference proteome</keyword>
<reference evidence="1" key="1">
    <citation type="submission" date="2022-01" db="EMBL/GenBank/DDBJ databases">
        <title>Genome-Based Taxonomic Classification of the Phylum Actinobacteria.</title>
        <authorList>
            <person name="Gao Y."/>
        </authorList>
    </citation>
    <scope>NUCLEOTIDE SEQUENCE</scope>
    <source>
        <strain evidence="1">KLBMP 8922</strain>
    </source>
</reference>
<dbReference type="Pfam" id="PF14269">
    <property type="entry name" value="Arylsulfotran_2"/>
    <property type="match status" value="1"/>
</dbReference>
<organism evidence="1 2">
    <name type="scientific">Yinghuangia soli</name>
    <dbReference type="NCBI Taxonomy" id="2908204"/>
    <lineage>
        <taxon>Bacteria</taxon>
        <taxon>Bacillati</taxon>
        <taxon>Actinomycetota</taxon>
        <taxon>Actinomycetes</taxon>
        <taxon>Kitasatosporales</taxon>
        <taxon>Streptomycetaceae</taxon>
        <taxon>Yinghuangia</taxon>
    </lineage>
</organism>
<dbReference type="RefSeq" id="WP_235052935.1">
    <property type="nucleotide sequence ID" value="NZ_JAKFHA010000008.1"/>
</dbReference>
<dbReference type="SUPFAM" id="SSF63829">
    <property type="entry name" value="Calcium-dependent phosphotriesterase"/>
    <property type="match status" value="1"/>
</dbReference>
<dbReference type="InterPro" id="IPR053143">
    <property type="entry name" value="Arylsulfate_ST"/>
</dbReference>
<dbReference type="EMBL" id="JAKFHA010000008">
    <property type="protein sequence ID" value="MCF2528768.1"/>
    <property type="molecule type" value="Genomic_DNA"/>
</dbReference>
<gene>
    <name evidence="1" type="ORF">LZ495_16315</name>
</gene>
<dbReference type="InterPro" id="IPR013207">
    <property type="entry name" value="LGFP"/>
</dbReference>
<dbReference type="AlphaFoldDB" id="A0AA41PZN1"/>
<sequence length="731" mass="78185">MADLASPGSGWGHGQIGFADDGRVILGFSGARPRSDTGTFQYRGQRVVVHRVFGGWHIRDMAGQFIREIADLEDRSGVEHNLTPSADGNRVLLSTSESVPVDLSPYGGPAQGVALQGVVREIDIATGETLFEWKSLGPGGIPLGDSTVDFGSSGDYLHLNAATYDTDGNFLLSATNTGAVYKLDRAARTITWTLGGKRSTVTVSGDPVGLARPQDVRRQADGRLSVFDDHPAPGTARAVAYTLNEQAKTAALSRQFVPSPALPDAGTGGSQPLPNGNYLVTFGAQRIVREYTPSGAVAFEGRFPEYEPYRVQREVWSQSGLGLVVYPECHDRNIGGDLAAIVSLAGATDVATWEVWAGARETALRKVAAFPATDFYTKVTATLGWEGALYRFRAVDSSGRVLATSATYSRGPIEEKYAELGGPGSWLGNPVGDRYVFPHHFPAQNYEHGAIIARTAMTLGALGAYLRSKDVYGPMGMPAADTADVPGGQVTVFGGGVVLESAATGAHWMRTKYADARTANLWLGFPVGDEETRCENSSGGAEPLTRVRFGNGALIETPGEGRVFEVHGGIWITYASFKERCGFLGFPTSNETAAADGQGRFGTFERGAVYWSPATGEAFEVHGAVRNKWAELGAERGFLGYPITNELPTAGNTGAYNHFQRGSVFWSPATGAHEVHGGIRDAWARVGWQGGRLGFPTSDEFAPSDGYRRQDFQGGYVMWSAATGKAEVFYR</sequence>
<name>A0AA41PZN1_9ACTN</name>
<evidence type="ECO:0000313" key="1">
    <source>
        <dbReference type="EMBL" id="MCF2528768.1"/>
    </source>
</evidence>
<dbReference type="PANTHER" id="PTHR35340:SF5">
    <property type="entry name" value="ASST-DOMAIN-CONTAINING PROTEIN"/>
    <property type="match status" value="1"/>
</dbReference>
<evidence type="ECO:0000313" key="2">
    <source>
        <dbReference type="Proteomes" id="UP001165378"/>
    </source>
</evidence>
<comment type="caution">
    <text evidence="1">The sequence shown here is derived from an EMBL/GenBank/DDBJ whole genome shotgun (WGS) entry which is preliminary data.</text>
</comment>
<dbReference type="InterPro" id="IPR039535">
    <property type="entry name" value="ASST-like"/>
</dbReference>
<proteinExistence type="predicted"/>
<dbReference type="Proteomes" id="UP001165378">
    <property type="component" value="Unassembled WGS sequence"/>
</dbReference>
<dbReference type="PANTHER" id="PTHR35340">
    <property type="entry name" value="PQQ ENZYME REPEAT PROTEIN-RELATED"/>
    <property type="match status" value="1"/>
</dbReference>
<dbReference type="Pfam" id="PF08310">
    <property type="entry name" value="LGFP"/>
    <property type="match status" value="3"/>
</dbReference>